<feature type="compositionally biased region" description="Basic and acidic residues" evidence="11">
    <location>
        <begin position="59"/>
        <end position="68"/>
    </location>
</feature>
<evidence type="ECO:0000256" key="11">
    <source>
        <dbReference type="SAM" id="MobiDB-lite"/>
    </source>
</evidence>
<dbReference type="PROSITE" id="PS00028">
    <property type="entry name" value="ZINC_FINGER_C2H2_1"/>
    <property type="match status" value="4"/>
</dbReference>
<reference evidence="15" key="1">
    <citation type="journal article" date="2002" name="Science">
        <title>The draft genome of Ciona intestinalis: insights into chordate and vertebrate origins.</title>
        <authorList>
            <person name="Dehal P."/>
            <person name="Satou Y."/>
            <person name="Campbell R.K."/>
            <person name="Chapman J."/>
            <person name="Degnan B."/>
            <person name="De Tomaso A."/>
            <person name="Davidson B."/>
            <person name="Di Gregorio A."/>
            <person name="Gelpke M."/>
            <person name="Goodstein D.M."/>
            <person name="Harafuji N."/>
            <person name="Hastings K.E."/>
            <person name="Ho I."/>
            <person name="Hotta K."/>
            <person name="Huang W."/>
            <person name="Kawashima T."/>
            <person name="Lemaire P."/>
            <person name="Martinez D."/>
            <person name="Meinertzhagen I.A."/>
            <person name="Necula S."/>
            <person name="Nonaka M."/>
            <person name="Putnam N."/>
            <person name="Rash S."/>
            <person name="Saiga H."/>
            <person name="Satake M."/>
            <person name="Terry A."/>
            <person name="Yamada L."/>
            <person name="Wang H.G."/>
            <person name="Awazu S."/>
            <person name="Azumi K."/>
            <person name="Boore J."/>
            <person name="Branno M."/>
            <person name="Chin-Bow S."/>
            <person name="DeSantis R."/>
            <person name="Doyle S."/>
            <person name="Francino P."/>
            <person name="Keys D.N."/>
            <person name="Haga S."/>
            <person name="Hayashi H."/>
            <person name="Hino K."/>
            <person name="Imai K.S."/>
            <person name="Inaba K."/>
            <person name="Kano S."/>
            <person name="Kobayashi K."/>
            <person name="Kobayashi M."/>
            <person name="Lee B.I."/>
            <person name="Makabe K.W."/>
            <person name="Manohar C."/>
            <person name="Matassi G."/>
            <person name="Medina M."/>
            <person name="Mochizuki Y."/>
            <person name="Mount S."/>
            <person name="Morishita T."/>
            <person name="Miura S."/>
            <person name="Nakayama A."/>
            <person name="Nishizaka S."/>
            <person name="Nomoto H."/>
            <person name="Ohta F."/>
            <person name="Oishi K."/>
            <person name="Rigoutsos I."/>
            <person name="Sano M."/>
            <person name="Sasaki A."/>
            <person name="Sasakura Y."/>
            <person name="Shoguchi E."/>
            <person name="Shin-i T."/>
            <person name="Spagnuolo A."/>
            <person name="Stainier D."/>
            <person name="Suzuki M.M."/>
            <person name="Tassy O."/>
            <person name="Takatori N."/>
            <person name="Tokuoka M."/>
            <person name="Yagi K."/>
            <person name="Yoshizaki F."/>
            <person name="Wada S."/>
            <person name="Zhang C."/>
            <person name="Hyatt P.D."/>
            <person name="Larimer F."/>
            <person name="Detter C."/>
            <person name="Doggett N."/>
            <person name="Glavina T."/>
            <person name="Hawkins T."/>
            <person name="Richardson P."/>
            <person name="Lucas S."/>
            <person name="Kohara Y."/>
            <person name="Levine M."/>
            <person name="Satoh N."/>
            <person name="Rokhsar D.S."/>
        </authorList>
    </citation>
    <scope>NUCLEOTIDE SEQUENCE [LARGE SCALE GENOMIC DNA]</scope>
</reference>
<keyword evidence="9" id="KW-0539">Nucleus</keyword>
<dbReference type="OMA" id="HYLEHEN"/>
<keyword evidence="2" id="KW-0479">Metal-binding</keyword>
<reference evidence="14" key="2">
    <citation type="journal article" date="2008" name="Genome Biol.">
        <title>Improved genome assembly and evidence-based global gene model set for the chordate Ciona intestinalis: new insight into intron and operon populations.</title>
        <authorList>
            <person name="Satou Y."/>
            <person name="Mineta K."/>
            <person name="Ogasawara M."/>
            <person name="Sasakura Y."/>
            <person name="Shoguchi E."/>
            <person name="Ueno K."/>
            <person name="Yamada L."/>
            <person name="Matsumoto J."/>
            <person name="Wasserscheid J."/>
            <person name="Dewar K."/>
            <person name="Wiley G.B."/>
            <person name="Macmil S.L."/>
            <person name="Roe B.A."/>
            <person name="Zeller R.W."/>
            <person name="Hastings K.E."/>
            <person name="Lemaire P."/>
            <person name="Lindquist E."/>
            <person name="Endo T."/>
            <person name="Hotta K."/>
            <person name="Inaba K."/>
        </authorList>
    </citation>
    <scope>NUCLEOTIDE SEQUENCE [LARGE SCALE GENOMIC DNA]</scope>
    <source>
        <strain evidence="14">wild type</strain>
    </source>
</reference>
<dbReference type="GO" id="GO:0001817">
    <property type="term" value="P:regulation of cytokine production"/>
    <property type="evidence" value="ECO:0000318"/>
    <property type="project" value="GO_Central"/>
</dbReference>
<dbReference type="STRING" id="7719.ENSCINP00000015643"/>
<comment type="subcellular location">
    <subcellularLocation>
        <location evidence="1">Nucleus</location>
    </subcellularLocation>
</comment>
<feature type="compositionally biased region" description="Basic and acidic residues" evidence="11">
    <location>
        <begin position="800"/>
        <end position="817"/>
    </location>
</feature>
<feature type="compositionally biased region" description="Basic and acidic residues" evidence="11">
    <location>
        <begin position="602"/>
        <end position="620"/>
    </location>
</feature>
<organism evidence="14 15">
    <name type="scientific">Ciona intestinalis</name>
    <name type="common">Transparent sea squirt</name>
    <name type="synonym">Ascidia intestinalis</name>
    <dbReference type="NCBI Taxonomy" id="7719"/>
    <lineage>
        <taxon>Eukaryota</taxon>
        <taxon>Metazoa</taxon>
        <taxon>Chordata</taxon>
        <taxon>Tunicata</taxon>
        <taxon>Ascidiacea</taxon>
        <taxon>Phlebobranchia</taxon>
        <taxon>Cionidae</taxon>
        <taxon>Ciona</taxon>
    </lineage>
</organism>
<dbReference type="SMART" id="SM00355">
    <property type="entry name" value="ZnF_C2H2"/>
    <property type="match status" value="4"/>
</dbReference>
<feature type="domain" description="C2H2-type" evidence="13">
    <location>
        <begin position="665"/>
        <end position="692"/>
    </location>
</feature>
<dbReference type="Gene3D" id="3.30.710.10">
    <property type="entry name" value="Potassium Channel Kv1.1, Chain A"/>
    <property type="match status" value="1"/>
</dbReference>
<feature type="region of interest" description="Disordered" evidence="11">
    <location>
        <begin position="777"/>
        <end position="825"/>
    </location>
</feature>
<keyword evidence="5" id="KW-0862">Zinc</keyword>
<dbReference type="Proteomes" id="UP000008144">
    <property type="component" value="Chromosome 4"/>
</dbReference>
<dbReference type="SUPFAM" id="SSF57667">
    <property type="entry name" value="beta-beta-alpha zinc fingers"/>
    <property type="match status" value="2"/>
</dbReference>
<evidence type="ECO:0000256" key="5">
    <source>
        <dbReference type="ARBA" id="ARBA00022833"/>
    </source>
</evidence>
<feature type="domain" description="C2H2-type" evidence="13">
    <location>
        <begin position="721"/>
        <end position="744"/>
    </location>
</feature>
<feature type="region of interest" description="Disordered" evidence="11">
    <location>
        <begin position="380"/>
        <end position="404"/>
    </location>
</feature>
<dbReference type="GO" id="GO:0001227">
    <property type="term" value="F:DNA-binding transcription repressor activity, RNA polymerase II-specific"/>
    <property type="evidence" value="ECO:0000318"/>
    <property type="project" value="GO_Central"/>
</dbReference>
<feature type="region of interest" description="Disordered" evidence="11">
    <location>
        <begin position="545"/>
        <end position="629"/>
    </location>
</feature>
<dbReference type="Ensembl" id="ENSCINT00000015643.3">
    <property type="protein sequence ID" value="ENSCINP00000015643.3"/>
    <property type="gene ID" value="ENSCING00000007627.3"/>
</dbReference>
<dbReference type="InterPro" id="IPR011333">
    <property type="entry name" value="SKP1/BTB/POZ_sf"/>
</dbReference>
<evidence type="ECO:0008006" key="16">
    <source>
        <dbReference type="Google" id="ProtNLM"/>
    </source>
</evidence>
<protein>
    <recommendedName>
        <fullName evidence="16">Zinc finger protein</fullName>
    </recommendedName>
</protein>
<dbReference type="GO" id="GO:0000978">
    <property type="term" value="F:RNA polymerase II cis-regulatory region sequence-specific DNA binding"/>
    <property type="evidence" value="ECO:0000318"/>
    <property type="project" value="GO_Central"/>
</dbReference>
<sequence>MADVIPTLKSPERTTIVQNLADLLARDAAVVSSSDDVSENEILKEDGVPEMHGASIYSERPRTDHQDRMEEDQPFDLSTRRTSASDILPREGKPTTGPDPSETDVSNDEHYEANTKKGEFSRYLNGMMLSLNDLRLRCLLCDVIFKVQNETFHAHKAVMASCSEFCRKKFLPLLYSQDHRDSEILTLEIHNVSVLGFRLLLDFIYTGQLDINDVTASHIAQAAATMEMTEIADIVEKHARGSMNNYLSNSDGSPSKRSELHARSLPLQGTSYSQSLDLSVKPHCKKRTSWNGMDSESKENHCKPRRSSDSARSVRTQEIERVPAVDPRSPERGNPEIFNLRSGNGIINQAKQLSEQNEQTFSCDDSHTQHWKKKYHYLEHENQRNERKEHGSKGVYEQTRYPTKEESQYQQSLLHYSKDNSPNALAPQMGSGRSPQQEYQFRLQFNRLFNWMPPLSGGENLLAQRVSAFMQPQLASKPTLAQTQWANFLRKQPNNYQIPMSFRPDVLPFQPNFLFPRVDGTDNRNGWRVPFVPPPALSVINNQYQQSTATGTRLRSQSSTNTEEPMNVDTTLPPKLETKQSPIYINSESNESLPSLESMNTMEERRSSGSGEDKSDDTKSKPPCNTRVRATGSSKPYKCEFCDADFNRPANLKTHMRIHSGEKPFQCERCNARFVQVAHLRAHVLIHTGEKPYPCTVCGTKFRHLQTLKSHLRIHTGEKPYSCQECRVHFRHKSQLRLHLRQKHGIQTNTKKTYKQVPGLCSADICAHIRRAQEIARSQTKNSNNAPFMEQSSSCSEAIKQTEQHPKSFDNPGEKMRGLNTAFSH</sequence>
<feature type="compositionally biased region" description="Basic and acidic residues" evidence="11">
    <location>
        <begin position="295"/>
        <end position="309"/>
    </location>
</feature>
<dbReference type="GO" id="GO:0008270">
    <property type="term" value="F:zinc ion binding"/>
    <property type="evidence" value="ECO:0007669"/>
    <property type="project" value="UniProtKB-KW"/>
</dbReference>
<dbReference type="FunFam" id="3.30.160.60:FF:001485">
    <property type="entry name" value="Krueppel-related zinc finger protein"/>
    <property type="match status" value="1"/>
</dbReference>
<dbReference type="HOGENOM" id="CLU_343196_0_0_1"/>
<evidence type="ECO:0000256" key="8">
    <source>
        <dbReference type="ARBA" id="ARBA00023163"/>
    </source>
</evidence>
<dbReference type="GeneTree" id="ENSGT00940000156311"/>
<evidence type="ECO:0000256" key="3">
    <source>
        <dbReference type="ARBA" id="ARBA00022737"/>
    </source>
</evidence>
<keyword evidence="7" id="KW-0238">DNA-binding</keyword>
<dbReference type="GO" id="GO:0000122">
    <property type="term" value="P:negative regulation of transcription by RNA polymerase II"/>
    <property type="evidence" value="ECO:0000318"/>
    <property type="project" value="GO_Central"/>
</dbReference>
<keyword evidence="8" id="KW-0804">Transcription</keyword>
<evidence type="ECO:0000256" key="10">
    <source>
        <dbReference type="PROSITE-ProRule" id="PRU00042"/>
    </source>
</evidence>
<evidence type="ECO:0000259" key="13">
    <source>
        <dbReference type="PROSITE" id="PS50157"/>
    </source>
</evidence>
<dbReference type="PANTHER" id="PTHR24394">
    <property type="entry name" value="ZINC FINGER PROTEIN"/>
    <property type="match status" value="1"/>
</dbReference>
<dbReference type="InterPro" id="IPR036236">
    <property type="entry name" value="Znf_C2H2_sf"/>
</dbReference>
<evidence type="ECO:0000256" key="1">
    <source>
        <dbReference type="ARBA" id="ARBA00004123"/>
    </source>
</evidence>
<dbReference type="FunFam" id="3.30.160.60:FF:000624">
    <property type="entry name" value="zinc finger protein 697"/>
    <property type="match status" value="1"/>
</dbReference>
<evidence type="ECO:0000256" key="2">
    <source>
        <dbReference type="ARBA" id="ARBA00022723"/>
    </source>
</evidence>
<feature type="compositionally biased region" description="Low complexity" evidence="11">
    <location>
        <begin position="586"/>
        <end position="598"/>
    </location>
</feature>
<keyword evidence="15" id="KW-1185">Reference proteome</keyword>
<feature type="domain" description="BTB" evidence="12">
    <location>
        <begin position="141"/>
        <end position="213"/>
    </location>
</feature>
<accession>F6WJ31</accession>
<evidence type="ECO:0000256" key="7">
    <source>
        <dbReference type="ARBA" id="ARBA00023125"/>
    </source>
</evidence>
<feature type="region of interest" description="Disordered" evidence="11">
    <location>
        <begin position="273"/>
        <end position="342"/>
    </location>
</feature>
<dbReference type="EMBL" id="EAAA01001946">
    <property type="status" value="NOT_ANNOTATED_CDS"/>
    <property type="molecule type" value="Genomic_DNA"/>
</dbReference>
<gene>
    <name evidence="14" type="primary">LOC778553</name>
</gene>
<dbReference type="CDD" id="cd18186">
    <property type="entry name" value="BTB_POZ_ZBTB_KLHL-like"/>
    <property type="match status" value="1"/>
</dbReference>
<proteinExistence type="predicted"/>
<dbReference type="Gene3D" id="3.30.160.60">
    <property type="entry name" value="Classic Zinc Finger"/>
    <property type="match status" value="4"/>
</dbReference>
<keyword evidence="4 10" id="KW-0863">Zinc-finger</keyword>
<dbReference type="SMART" id="SM00225">
    <property type="entry name" value="BTB"/>
    <property type="match status" value="1"/>
</dbReference>
<feature type="compositionally biased region" description="Polar residues" evidence="11">
    <location>
        <begin position="545"/>
        <end position="570"/>
    </location>
</feature>
<feature type="region of interest" description="Disordered" evidence="11">
    <location>
        <begin position="33"/>
        <end position="109"/>
    </location>
</feature>
<dbReference type="FunFam" id="3.30.160.60:FF:000536">
    <property type="entry name" value="hypermethylated in cancer 2 protein-like"/>
    <property type="match status" value="1"/>
</dbReference>
<evidence type="ECO:0000259" key="12">
    <source>
        <dbReference type="PROSITE" id="PS50097"/>
    </source>
</evidence>
<feature type="domain" description="C2H2-type" evidence="13">
    <location>
        <begin position="637"/>
        <end position="664"/>
    </location>
</feature>
<dbReference type="Pfam" id="PF00096">
    <property type="entry name" value="zf-C2H2"/>
    <property type="match status" value="2"/>
</dbReference>
<evidence type="ECO:0000256" key="9">
    <source>
        <dbReference type="ARBA" id="ARBA00023242"/>
    </source>
</evidence>
<evidence type="ECO:0000313" key="15">
    <source>
        <dbReference type="Proteomes" id="UP000008144"/>
    </source>
</evidence>
<dbReference type="PROSITE" id="PS50097">
    <property type="entry name" value="BTB"/>
    <property type="match status" value="1"/>
</dbReference>
<dbReference type="InterPro" id="IPR000210">
    <property type="entry name" value="BTB/POZ_dom"/>
</dbReference>
<evidence type="ECO:0000256" key="6">
    <source>
        <dbReference type="ARBA" id="ARBA00023015"/>
    </source>
</evidence>
<reference evidence="14" key="4">
    <citation type="submission" date="2025-09" db="UniProtKB">
        <authorList>
            <consortium name="Ensembl"/>
        </authorList>
    </citation>
    <scope>IDENTIFICATION</scope>
</reference>
<dbReference type="FunFam" id="3.30.160.60:FF:000065">
    <property type="entry name" value="B-cell CLL/lymphoma 6, member B"/>
    <property type="match status" value="1"/>
</dbReference>
<evidence type="ECO:0000256" key="4">
    <source>
        <dbReference type="ARBA" id="ARBA00022771"/>
    </source>
</evidence>
<feature type="compositionally biased region" description="Polar residues" evidence="11">
    <location>
        <begin position="777"/>
        <end position="799"/>
    </location>
</feature>
<dbReference type="InterPro" id="IPR013087">
    <property type="entry name" value="Znf_C2H2_type"/>
</dbReference>
<dbReference type="PANTHER" id="PTHR24394:SF36">
    <property type="entry name" value="B-CELL LYMPHOMA 6 PROTEIN ISOFORM X1"/>
    <property type="match status" value="1"/>
</dbReference>
<feature type="domain" description="C2H2-type" evidence="13">
    <location>
        <begin position="693"/>
        <end position="720"/>
    </location>
</feature>
<feature type="compositionally biased region" description="Basic and acidic residues" evidence="11">
    <location>
        <begin position="380"/>
        <end position="392"/>
    </location>
</feature>
<dbReference type="GO" id="GO:0005654">
    <property type="term" value="C:nucleoplasm"/>
    <property type="evidence" value="ECO:0000318"/>
    <property type="project" value="GO_Central"/>
</dbReference>
<reference evidence="14" key="3">
    <citation type="submission" date="2025-08" db="UniProtKB">
        <authorList>
            <consortium name="Ensembl"/>
        </authorList>
    </citation>
    <scope>IDENTIFICATION</scope>
</reference>
<name>F6WJ31_CIOIN</name>
<dbReference type="Pfam" id="PF00651">
    <property type="entry name" value="BTB"/>
    <property type="match status" value="1"/>
</dbReference>
<dbReference type="SUPFAM" id="SSF54695">
    <property type="entry name" value="POZ domain"/>
    <property type="match status" value="1"/>
</dbReference>
<keyword evidence="3" id="KW-0677">Repeat</keyword>
<evidence type="ECO:0000313" key="14">
    <source>
        <dbReference type="Ensembl" id="ENSCINP00000015643.3"/>
    </source>
</evidence>
<dbReference type="AlphaFoldDB" id="F6WJ31"/>
<dbReference type="GO" id="GO:0002682">
    <property type="term" value="P:regulation of immune system process"/>
    <property type="evidence" value="ECO:0000318"/>
    <property type="project" value="GO_Central"/>
</dbReference>
<dbReference type="InParanoid" id="F6WJ31"/>
<feature type="compositionally biased region" description="Basic and acidic residues" evidence="11">
    <location>
        <begin position="315"/>
        <end position="334"/>
    </location>
</feature>
<keyword evidence="6" id="KW-0805">Transcription regulation</keyword>
<dbReference type="PROSITE" id="PS50157">
    <property type="entry name" value="ZINC_FINGER_C2H2_2"/>
    <property type="match status" value="4"/>
</dbReference>